<dbReference type="InterPro" id="IPR003801">
    <property type="entry name" value="GTP_cyclohydrolase_FolE2/MptA"/>
</dbReference>
<comment type="catalytic activity">
    <reaction evidence="2">
        <text>GTP + H2O = 7,8-dihydroneopterin 3'-triphosphate + formate + H(+)</text>
        <dbReference type="Rhea" id="RHEA:17473"/>
        <dbReference type="ChEBI" id="CHEBI:15377"/>
        <dbReference type="ChEBI" id="CHEBI:15378"/>
        <dbReference type="ChEBI" id="CHEBI:15740"/>
        <dbReference type="ChEBI" id="CHEBI:37565"/>
        <dbReference type="ChEBI" id="CHEBI:58462"/>
        <dbReference type="EC" id="3.5.4.16"/>
    </reaction>
</comment>
<dbReference type="AlphaFoldDB" id="A0AAE6M998"/>
<dbReference type="InterPro" id="IPR022838">
    <property type="entry name" value="GTP_cyclohydrolase_FolE2"/>
</dbReference>
<comment type="function">
    <text evidence="2">Converts GTP to 7,8-dihydroneopterin triphosphate.</text>
</comment>
<keyword evidence="1 2" id="KW-0378">Hydrolase</keyword>
<dbReference type="PANTHER" id="PTHR36445">
    <property type="entry name" value="GTP CYCLOHYDROLASE MPTA"/>
    <property type="match status" value="1"/>
</dbReference>
<name>A0AAE6M998_TREPH</name>
<evidence type="ECO:0000256" key="2">
    <source>
        <dbReference type="HAMAP-Rule" id="MF_01527"/>
    </source>
</evidence>
<sequence>MPAARFIGIIISETAMLPDIQSGKETRQILLQQVGISDLLYPLRIGLSKETEKILAEIDFSVQVESTQRGTHMSRFIETLNEFTEPLAMENFQKLLESGRNKLHAQAASAKIRFPYIVLKKAPASEKPSYMTYYCVLSGTNYANPEKNTEQITLFVPVQTLCPCSKEISAYGAHNQRSKVEVTLQLGSVFQIEDLITCIEKAASAPLHSLLKREDEKYVTEQAYANPKFAEDLVRDICLSLPALGNFPYARVKTTNYESIHNHNAFAAAHGECKDGQFLQPASI</sequence>
<comment type="similarity">
    <text evidence="2">Belongs to the GTP cyclohydrolase IV family.</text>
</comment>
<evidence type="ECO:0000256" key="1">
    <source>
        <dbReference type="ARBA" id="ARBA00022801"/>
    </source>
</evidence>
<dbReference type="GO" id="GO:0046654">
    <property type="term" value="P:tetrahydrofolate biosynthetic process"/>
    <property type="evidence" value="ECO:0007669"/>
    <property type="project" value="UniProtKB-UniRule"/>
</dbReference>
<reference evidence="3 4" key="1">
    <citation type="submission" date="2019-08" db="EMBL/GenBank/DDBJ databases">
        <authorList>
            <person name="Kuhnert P."/>
        </authorList>
    </citation>
    <scope>NUCLEOTIDE SEQUENCE [LARGE SCALE GENOMIC DNA]</scope>
    <source>
        <strain evidence="3 4">B36.5</strain>
    </source>
</reference>
<evidence type="ECO:0000313" key="4">
    <source>
        <dbReference type="Proteomes" id="UP000323594"/>
    </source>
</evidence>
<dbReference type="Pfam" id="PF02649">
    <property type="entry name" value="GCHY-1"/>
    <property type="match status" value="1"/>
</dbReference>
<dbReference type="Proteomes" id="UP000323594">
    <property type="component" value="Chromosome"/>
</dbReference>
<organism evidence="3 4">
    <name type="scientific">Treponema phagedenis</name>
    <dbReference type="NCBI Taxonomy" id="162"/>
    <lineage>
        <taxon>Bacteria</taxon>
        <taxon>Pseudomonadati</taxon>
        <taxon>Spirochaetota</taxon>
        <taxon>Spirochaetia</taxon>
        <taxon>Spirochaetales</taxon>
        <taxon>Treponemataceae</taxon>
        <taxon>Treponema</taxon>
    </lineage>
</organism>
<feature type="site" description="May be catalytically important" evidence="2">
    <location>
        <position position="162"/>
    </location>
</feature>
<accession>A0AAE6M998</accession>
<comment type="pathway">
    <text evidence="2">Cofactor biosynthesis; 7,8-dihydroneopterin triphosphate biosynthesis; 7,8-dihydroneopterin triphosphate from GTP: step 1/1.</text>
</comment>
<dbReference type="NCBIfam" id="NF010200">
    <property type="entry name" value="PRK13674.1-1"/>
    <property type="match status" value="1"/>
</dbReference>
<dbReference type="EMBL" id="CP042817">
    <property type="protein sequence ID" value="QEJ99404.1"/>
    <property type="molecule type" value="Genomic_DNA"/>
</dbReference>
<gene>
    <name evidence="2" type="primary">folE2</name>
    <name evidence="3" type="ORF">FUT82_16360</name>
</gene>
<evidence type="ECO:0000313" key="3">
    <source>
        <dbReference type="EMBL" id="QEJ99404.1"/>
    </source>
</evidence>
<protein>
    <recommendedName>
        <fullName evidence="2">GTP cyclohydrolase FolE2</fullName>
        <ecNumber evidence="2">3.5.4.16</ecNumber>
    </recommendedName>
</protein>
<dbReference type="GO" id="GO:0003934">
    <property type="term" value="F:GTP cyclohydrolase I activity"/>
    <property type="evidence" value="ECO:0007669"/>
    <property type="project" value="UniProtKB-UniRule"/>
</dbReference>
<dbReference type="Gene3D" id="3.10.270.10">
    <property type="entry name" value="Urate Oxidase"/>
    <property type="match status" value="1"/>
</dbReference>
<dbReference type="HAMAP" id="MF_01527_B">
    <property type="entry name" value="GTP_cyclohydrol_B"/>
    <property type="match status" value="1"/>
</dbReference>
<dbReference type="EC" id="3.5.4.16" evidence="2"/>
<dbReference type="PANTHER" id="PTHR36445:SF1">
    <property type="entry name" value="GTP CYCLOHYDROLASE MPTA"/>
    <property type="match status" value="1"/>
</dbReference>
<proteinExistence type="inferred from homology"/>